<gene>
    <name evidence="4" type="ORF">SAMN03080599_01101</name>
</gene>
<dbReference type="SUPFAM" id="SSF51905">
    <property type="entry name" value="FAD/NAD(P)-binding domain"/>
    <property type="match status" value="1"/>
</dbReference>
<name>A0A1G5RVK1_9FIRM</name>
<reference evidence="4 5" key="1">
    <citation type="submission" date="2016-10" db="EMBL/GenBank/DDBJ databases">
        <authorList>
            <person name="de Groot N.N."/>
        </authorList>
    </citation>
    <scope>NUCLEOTIDE SEQUENCE [LARGE SCALE GENOMIC DNA]</scope>
    <source>
        <strain evidence="4 5">DSM 2784</strain>
    </source>
</reference>
<organism evidence="4 5">
    <name type="scientific">Acidaminobacter hydrogenoformans DSM 2784</name>
    <dbReference type="NCBI Taxonomy" id="1120920"/>
    <lineage>
        <taxon>Bacteria</taxon>
        <taxon>Bacillati</taxon>
        <taxon>Bacillota</taxon>
        <taxon>Clostridia</taxon>
        <taxon>Peptostreptococcales</taxon>
        <taxon>Acidaminobacteraceae</taxon>
        <taxon>Acidaminobacter</taxon>
    </lineage>
</organism>
<dbReference type="GO" id="GO:0016491">
    <property type="term" value="F:oxidoreductase activity"/>
    <property type="evidence" value="ECO:0007669"/>
    <property type="project" value="UniProtKB-KW"/>
</dbReference>
<dbReference type="PRINTS" id="PR00368">
    <property type="entry name" value="FADPNR"/>
</dbReference>
<proteinExistence type="predicted"/>
<dbReference type="Pfam" id="PF07992">
    <property type="entry name" value="Pyr_redox_2"/>
    <property type="match status" value="1"/>
</dbReference>
<keyword evidence="5" id="KW-1185">Reference proteome</keyword>
<evidence type="ECO:0000256" key="2">
    <source>
        <dbReference type="ARBA" id="ARBA00023002"/>
    </source>
</evidence>
<evidence type="ECO:0000313" key="4">
    <source>
        <dbReference type="EMBL" id="SCZ78142.1"/>
    </source>
</evidence>
<dbReference type="Proteomes" id="UP000199208">
    <property type="component" value="Unassembled WGS sequence"/>
</dbReference>
<dbReference type="RefSeq" id="WP_092589902.1">
    <property type="nucleotide sequence ID" value="NZ_FMWL01000004.1"/>
</dbReference>
<dbReference type="EMBL" id="FMWL01000004">
    <property type="protein sequence ID" value="SCZ78142.1"/>
    <property type="molecule type" value="Genomic_DNA"/>
</dbReference>
<evidence type="ECO:0000256" key="1">
    <source>
        <dbReference type="ARBA" id="ARBA00022630"/>
    </source>
</evidence>
<dbReference type="OrthoDB" id="9806179at2"/>
<dbReference type="InterPro" id="IPR023753">
    <property type="entry name" value="FAD/NAD-binding_dom"/>
</dbReference>
<dbReference type="Gene3D" id="3.50.50.60">
    <property type="entry name" value="FAD/NAD(P)-binding domain"/>
    <property type="match status" value="2"/>
</dbReference>
<evidence type="ECO:0000259" key="3">
    <source>
        <dbReference type="Pfam" id="PF07992"/>
    </source>
</evidence>
<dbReference type="STRING" id="1120920.SAMN03080599_01101"/>
<keyword evidence="2" id="KW-0560">Oxidoreductase</keyword>
<protein>
    <submittedName>
        <fullName evidence="4">Alkyl hydroperoxide reductase subunit F</fullName>
    </submittedName>
</protein>
<dbReference type="PANTHER" id="PTHR48105">
    <property type="entry name" value="THIOREDOXIN REDUCTASE 1-RELATED-RELATED"/>
    <property type="match status" value="1"/>
</dbReference>
<evidence type="ECO:0000313" key="5">
    <source>
        <dbReference type="Proteomes" id="UP000199208"/>
    </source>
</evidence>
<keyword evidence="1" id="KW-0285">Flavoprotein</keyword>
<dbReference type="InterPro" id="IPR050097">
    <property type="entry name" value="Ferredoxin-NADP_redctase_2"/>
</dbReference>
<dbReference type="AlphaFoldDB" id="A0A1G5RVK1"/>
<accession>A0A1G5RVK1</accession>
<feature type="domain" description="FAD/NAD(P)-binding" evidence="3">
    <location>
        <begin position="25"/>
        <end position="311"/>
    </location>
</feature>
<dbReference type="PRINTS" id="PR00469">
    <property type="entry name" value="PNDRDTASEII"/>
</dbReference>
<dbReference type="InterPro" id="IPR036188">
    <property type="entry name" value="FAD/NAD-bd_sf"/>
</dbReference>
<sequence>MKLNLSFNFDSGTGKKSALDQEILYDLLIIGSGPAGLNAALYGARKGLKVGVLGVKKGGQVLDTSTVDNYIGVEDATGEGLAERFAAHVQKLQVPILEETEVIDYFQEGKFHNVVVSTGESYKAKTMVIATGSKPRKLDVPGEKDYAGKGVAYCAICDGPLFKDKDVFVAGGGNSAVEAALDLSKHARSVTLVHRSQLRADQILINQMTADPKITVHLKTKILEIVGDKAMTGIKVEDADTGETKVLAGDGIFIEIGYLPNTGPFKKYVELSESGEILTDHRKATNLPGLFAAGDVTNFPYKQIVIAASDGAVAALAANDYIHQTQFK</sequence>